<dbReference type="Gene3D" id="2.60.120.1140">
    <property type="entry name" value="Protein of unknown function DUF192"/>
    <property type="match status" value="1"/>
</dbReference>
<dbReference type="PANTHER" id="PTHR37953">
    <property type="entry name" value="UPF0127 PROTEIN MJ1496"/>
    <property type="match status" value="1"/>
</dbReference>
<comment type="caution">
    <text evidence="2">The sequence shown here is derived from an EMBL/GenBank/DDBJ whole genome shotgun (WGS) entry which is preliminary data.</text>
</comment>
<dbReference type="InterPro" id="IPR038695">
    <property type="entry name" value="Saro_0823-like_sf"/>
</dbReference>
<feature type="chain" id="PRO_5021846498" evidence="1">
    <location>
        <begin position="25"/>
        <end position="165"/>
    </location>
</feature>
<dbReference type="PANTHER" id="PTHR37953:SF1">
    <property type="entry name" value="UPF0127 PROTEIN MJ1496"/>
    <property type="match status" value="1"/>
</dbReference>
<dbReference type="AlphaFoldDB" id="A0A545SWI8"/>
<evidence type="ECO:0000256" key="1">
    <source>
        <dbReference type="SAM" id="SignalP"/>
    </source>
</evidence>
<dbReference type="InterPro" id="IPR003795">
    <property type="entry name" value="DUF192"/>
</dbReference>
<feature type="signal peptide" evidence="1">
    <location>
        <begin position="1"/>
        <end position="24"/>
    </location>
</feature>
<organism evidence="2 3">
    <name type="scientific">Aliiroseovarius halocynthiae</name>
    <dbReference type="NCBI Taxonomy" id="985055"/>
    <lineage>
        <taxon>Bacteria</taxon>
        <taxon>Pseudomonadati</taxon>
        <taxon>Pseudomonadota</taxon>
        <taxon>Alphaproteobacteria</taxon>
        <taxon>Rhodobacterales</taxon>
        <taxon>Paracoccaceae</taxon>
        <taxon>Aliiroseovarius</taxon>
    </lineage>
</organism>
<keyword evidence="1" id="KW-0732">Signal</keyword>
<keyword evidence="3" id="KW-1185">Reference proteome</keyword>
<sequence>MIPRSTGAVALGLAAFVNSSAVLAAECTRDRVSLRGPWGQAAFRVEVADDPQERAQGLMFREEMPMTHGMLFLFEIAQPVSFWMKNTLIPLDMIFVQSDGTISRVHHNAVPHDLTSIDGGRGVIAVLEVNGGMAERLGISEGSEMQHLSLDQSIALWPCDGNVSD</sequence>
<reference evidence="2 3" key="1">
    <citation type="submission" date="2019-06" db="EMBL/GenBank/DDBJ databases">
        <title>A novel species of marine bacteria.</title>
        <authorList>
            <person name="Wang Y."/>
        </authorList>
    </citation>
    <scope>NUCLEOTIDE SEQUENCE [LARGE SCALE GENOMIC DNA]</scope>
    <source>
        <strain evidence="2 3">MA1-10</strain>
    </source>
</reference>
<dbReference type="Pfam" id="PF02643">
    <property type="entry name" value="DUF192"/>
    <property type="match status" value="1"/>
</dbReference>
<dbReference type="Proteomes" id="UP000315816">
    <property type="component" value="Unassembled WGS sequence"/>
</dbReference>
<accession>A0A545SWI8</accession>
<evidence type="ECO:0000313" key="2">
    <source>
        <dbReference type="EMBL" id="TQV69333.1"/>
    </source>
</evidence>
<dbReference type="OrthoDB" id="9808290at2"/>
<evidence type="ECO:0000313" key="3">
    <source>
        <dbReference type="Proteomes" id="UP000315816"/>
    </source>
</evidence>
<proteinExistence type="predicted"/>
<dbReference type="RefSeq" id="WP_142853082.1">
    <property type="nucleotide sequence ID" value="NZ_FXWW01000001.1"/>
</dbReference>
<protein>
    <submittedName>
        <fullName evidence="2">DUF192 domain-containing protein</fullName>
    </submittedName>
</protein>
<name>A0A545SWI8_9RHOB</name>
<dbReference type="EMBL" id="VICH01000004">
    <property type="protein sequence ID" value="TQV69333.1"/>
    <property type="molecule type" value="Genomic_DNA"/>
</dbReference>
<gene>
    <name evidence="2" type="ORF">FIL88_07225</name>
</gene>